<dbReference type="GO" id="GO:0032259">
    <property type="term" value="P:methylation"/>
    <property type="evidence" value="ECO:0007669"/>
    <property type="project" value="UniProtKB-KW"/>
</dbReference>
<keyword evidence="2" id="KW-0808">Transferase</keyword>
<organism evidence="2 3">
    <name type="scientific">Catenulispora yoronensis</name>
    <dbReference type="NCBI Taxonomy" id="450799"/>
    <lineage>
        <taxon>Bacteria</taxon>
        <taxon>Bacillati</taxon>
        <taxon>Actinomycetota</taxon>
        <taxon>Actinomycetes</taxon>
        <taxon>Catenulisporales</taxon>
        <taxon>Catenulisporaceae</taxon>
        <taxon>Catenulispora</taxon>
    </lineage>
</organism>
<evidence type="ECO:0000259" key="1">
    <source>
        <dbReference type="Pfam" id="PF05050"/>
    </source>
</evidence>
<dbReference type="Proteomes" id="UP001500751">
    <property type="component" value="Unassembled WGS sequence"/>
</dbReference>
<evidence type="ECO:0000313" key="3">
    <source>
        <dbReference type="Proteomes" id="UP001500751"/>
    </source>
</evidence>
<dbReference type="EMBL" id="BAAAQN010000047">
    <property type="protein sequence ID" value="GAA2049589.1"/>
    <property type="molecule type" value="Genomic_DNA"/>
</dbReference>
<dbReference type="Gene3D" id="3.40.50.150">
    <property type="entry name" value="Vaccinia Virus protein VP39"/>
    <property type="match status" value="1"/>
</dbReference>
<dbReference type="PANTHER" id="PTHR36973">
    <property type="entry name" value="SLL1456 PROTEIN-RELATED"/>
    <property type="match status" value="1"/>
</dbReference>
<evidence type="ECO:0000313" key="2">
    <source>
        <dbReference type="EMBL" id="GAA2049589.1"/>
    </source>
</evidence>
<protein>
    <submittedName>
        <fullName evidence="2">FkbM family methyltransferase</fullName>
    </submittedName>
</protein>
<sequence>MTNLAWYARNLFLVDRNRKWWQSGLSVGIKAGYYQRIAASYLRMGVTGRKRIQYLGRRFEFDNPATPLNLQVYPYEVSCQILQHVASPRSVATVLDLGGNLGQFSATLKHLLPQAEVDVFEPNPHVLPFLQRNTADFEGVRIFPYALAPRTDSGEDNGASLFFEPNRSCTGSLIAENVGHLVELVEVPIATVPDPVALTGRSAYDLVKIDVEGFELDVVSCLRGISMRYLFLEFSTRARSKSYLHSEMFAVLREQFGEFDILAQDACGSGVNNFDVMIEFAPAAAEVSVPRGRQAAETP</sequence>
<dbReference type="InterPro" id="IPR053188">
    <property type="entry name" value="FkbM_Methyltransferase"/>
</dbReference>
<keyword evidence="3" id="KW-1185">Reference proteome</keyword>
<comment type="caution">
    <text evidence="2">The sequence shown here is derived from an EMBL/GenBank/DDBJ whole genome shotgun (WGS) entry which is preliminary data.</text>
</comment>
<dbReference type="PANTHER" id="PTHR36973:SF4">
    <property type="entry name" value="NODULATION PROTEIN"/>
    <property type="match status" value="1"/>
</dbReference>
<dbReference type="Pfam" id="PF05050">
    <property type="entry name" value="Methyltransf_21"/>
    <property type="match status" value="1"/>
</dbReference>
<dbReference type="InterPro" id="IPR006342">
    <property type="entry name" value="FkbM_mtfrase"/>
</dbReference>
<accession>A0ABP5GP12</accession>
<reference evidence="3" key="1">
    <citation type="journal article" date="2019" name="Int. J. Syst. Evol. Microbiol.">
        <title>The Global Catalogue of Microorganisms (GCM) 10K type strain sequencing project: providing services to taxonomists for standard genome sequencing and annotation.</title>
        <authorList>
            <consortium name="The Broad Institute Genomics Platform"/>
            <consortium name="The Broad Institute Genome Sequencing Center for Infectious Disease"/>
            <person name="Wu L."/>
            <person name="Ma J."/>
        </authorList>
    </citation>
    <scope>NUCLEOTIDE SEQUENCE [LARGE SCALE GENOMIC DNA]</scope>
    <source>
        <strain evidence="3">JCM 16014</strain>
    </source>
</reference>
<dbReference type="SUPFAM" id="SSF53335">
    <property type="entry name" value="S-adenosyl-L-methionine-dependent methyltransferases"/>
    <property type="match status" value="1"/>
</dbReference>
<keyword evidence="2" id="KW-0489">Methyltransferase</keyword>
<gene>
    <name evidence="2" type="ORF">GCM10009839_64490</name>
</gene>
<dbReference type="GO" id="GO:0008168">
    <property type="term" value="F:methyltransferase activity"/>
    <property type="evidence" value="ECO:0007669"/>
    <property type="project" value="UniProtKB-KW"/>
</dbReference>
<dbReference type="NCBIfam" id="TIGR01444">
    <property type="entry name" value="fkbM_fam"/>
    <property type="match status" value="1"/>
</dbReference>
<feature type="domain" description="Methyltransferase FkbM" evidence="1">
    <location>
        <begin position="118"/>
        <end position="254"/>
    </location>
</feature>
<name>A0ABP5GP12_9ACTN</name>
<dbReference type="InterPro" id="IPR029063">
    <property type="entry name" value="SAM-dependent_MTases_sf"/>
</dbReference>
<dbReference type="RefSeq" id="WP_344669462.1">
    <property type="nucleotide sequence ID" value="NZ_BAAAQN010000047.1"/>
</dbReference>
<proteinExistence type="predicted"/>